<protein>
    <submittedName>
        <fullName evidence="2">Uncharacterized protein</fullName>
    </submittedName>
</protein>
<evidence type="ECO:0000313" key="2">
    <source>
        <dbReference type="EMBL" id="PAA63424.1"/>
    </source>
</evidence>
<evidence type="ECO:0000313" key="3">
    <source>
        <dbReference type="Proteomes" id="UP000215902"/>
    </source>
</evidence>
<comment type="caution">
    <text evidence="2">The sequence shown here is derived from an EMBL/GenBank/DDBJ whole genome shotgun (WGS) entry which is preliminary data.</text>
</comment>
<dbReference type="AlphaFoldDB" id="A0A267ER06"/>
<dbReference type="EMBL" id="NIVC01001845">
    <property type="protein sequence ID" value="PAA63424.1"/>
    <property type="molecule type" value="Genomic_DNA"/>
</dbReference>
<dbReference type="Proteomes" id="UP000215902">
    <property type="component" value="Unassembled WGS sequence"/>
</dbReference>
<keyword evidence="3" id="KW-1185">Reference proteome</keyword>
<feature type="compositionally biased region" description="Low complexity" evidence="1">
    <location>
        <begin position="74"/>
        <end position="91"/>
    </location>
</feature>
<accession>A0A267ER06</accession>
<organism evidence="2 3">
    <name type="scientific">Macrostomum lignano</name>
    <dbReference type="NCBI Taxonomy" id="282301"/>
    <lineage>
        <taxon>Eukaryota</taxon>
        <taxon>Metazoa</taxon>
        <taxon>Spiralia</taxon>
        <taxon>Lophotrochozoa</taxon>
        <taxon>Platyhelminthes</taxon>
        <taxon>Rhabditophora</taxon>
        <taxon>Macrostomorpha</taxon>
        <taxon>Macrostomida</taxon>
        <taxon>Macrostomidae</taxon>
        <taxon>Macrostomum</taxon>
    </lineage>
</organism>
<reference evidence="2 3" key="1">
    <citation type="submission" date="2017-06" db="EMBL/GenBank/DDBJ databases">
        <title>A platform for efficient transgenesis in Macrostomum lignano, a flatworm model organism for stem cell research.</title>
        <authorList>
            <person name="Berezikov E."/>
        </authorList>
    </citation>
    <scope>NUCLEOTIDE SEQUENCE [LARGE SCALE GENOMIC DNA]</scope>
    <source>
        <strain evidence="2">DV1</strain>
        <tissue evidence="2">Whole organism</tissue>
    </source>
</reference>
<feature type="region of interest" description="Disordered" evidence="1">
    <location>
        <begin position="67"/>
        <end position="104"/>
    </location>
</feature>
<name>A0A267ER06_9PLAT</name>
<gene>
    <name evidence="2" type="ORF">BOX15_Mlig022839g2</name>
</gene>
<evidence type="ECO:0000256" key="1">
    <source>
        <dbReference type="SAM" id="MobiDB-lite"/>
    </source>
</evidence>
<sequence>MPMEPMEAAVNAKQQQTQIEFSLNYWSKTDCNADNSSQQLLQDCQCTRQVLKEELIKFRQLLASLPPVTPPQPSVLQQQQQQQWLTEPSQPNIDEPSGAPNGQLRAAAPVLILSGLIHKNS</sequence>
<proteinExistence type="predicted"/>